<reference evidence="2" key="1">
    <citation type="submission" date="2021-07" db="EMBL/GenBank/DDBJ databases">
        <authorList>
            <person name="Catto M.A."/>
            <person name="Jacobson A."/>
            <person name="Kennedy G."/>
            <person name="Labadie P."/>
            <person name="Hunt B.G."/>
            <person name="Srinivasan R."/>
        </authorList>
    </citation>
    <scope>NUCLEOTIDE SEQUENCE</scope>
    <source>
        <strain evidence="2">PL_HMW_Pooled</strain>
        <tissue evidence="2">Head</tissue>
    </source>
</reference>
<name>A0AAE1GY87_9NEOP</name>
<evidence type="ECO:0000313" key="3">
    <source>
        <dbReference type="Proteomes" id="UP001219518"/>
    </source>
</evidence>
<accession>A0AAE1GY87</accession>
<comment type="caution">
    <text evidence="2">The sequence shown here is derived from an EMBL/GenBank/DDBJ whole genome shotgun (WGS) entry which is preliminary data.</text>
</comment>
<sequence length="229" mass="26576">MVHPNVAETLPHWVTDLSNIVVVKLEDHVALKDFVVRRENVSNALVWLKQNNPHYANIHIDNEKVNALPINGNVHEHLKMTIYEDLAQNVQNAIDDECDIFNSPDNDSDLSNLEDTDDLVFTSVPDANNSSVSKSFKNELVWPTIGSVPLNEFSSPGYFSMAFPHLFPYGTCDFSMPRDKKVSFQDYIHHLMFYKDQRFCKDERFRYFIMNTEMRWESLNIGNVYVKKN</sequence>
<organism evidence="2 3">
    <name type="scientific">Frankliniella fusca</name>
    <dbReference type="NCBI Taxonomy" id="407009"/>
    <lineage>
        <taxon>Eukaryota</taxon>
        <taxon>Metazoa</taxon>
        <taxon>Ecdysozoa</taxon>
        <taxon>Arthropoda</taxon>
        <taxon>Hexapoda</taxon>
        <taxon>Insecta</taxon>
        <taxon>Pterygota</taxon>
        <taxon>Neoptera</taxon>
        <taxon>Paraneoptera</taxon>
        <taxon>Thysanoptera</taxon>
        <taxon>Terebrantia</taxon>
        <taxon>Thripoidea</taxon>
        <taxon>Thripidae</taxon>
        <taxon>Frankliniella</taxon>
    </lineage>
</organism>
<protein>
    <submittedName>
        <fullName evidence="2">LexA repressor</fullName>
    </submittedName>
</protein>
<dbReference type="Proteomes" id="UP001219518">
    <property type="component" value="Unassembled WGS sequence"/>
</dbReference>
<dbReference type="EMBL" id="JAHWGI010000279">
    <property type="protein sequence ID" value="KAK3911530.1"/>
    <property type="molecule type" value="Genomic_DNA"/>
</dbReference>
<feature type="domain" description="DUF6570" evidence="1">
    <location>
        <begin position="5"/>
        <end position="65"/>
    </location>
</feature>
<dbReference type="Pfam" id="PF20209">
    <property type="entry name" value="DUF6570"/>
    <property type="match status" value="1"/>
</dbReference>
<keyword evidence="3" id="KW-1185">Reference proteome</keyword>
<gene>
    <name evidence="2" type="ORF">KUF71_004438</name>
</gene>
<dbReference type="AlphaFoldDB" id="A0AAE1GY87"/>
<evidence type="ECO:0000313" key="2">
    <source>
        <dbReference type="EMBL" id="KAK3911530.1"/>
    </source>
</evidence>
<proteinExistence type="predicted"/>
<reference evidence="2" key="2">
    <citation type="journal article" date="2023" name="BMC Genomics">
        <title>Pest status, molecular evolution, and epigenetic factors derived from the genome assembly of Frankliniella fusca, a thysanopteran phytovirus vector.</title>
        <authorList>
            <person name="Catto M.A."/>
            <person name="Labadie P.E."/>
            <person name="Jacobson A.L."/>
            <person name="Kennedy G.G."/>
            <person name="Srinivasan R."/>
            <person name="Hunt B.G."/>
        </authorList>
    </citation>
    <scope>NUCLEOTIDE SEQUENCE</scope>
    <source>
        <strain evidence="2">PL_HMW_Pooled</strain>
    </source>
</reference>
<evidence type="ECO:0000259" key="1">
    <source>
        <dbReference type="Pfam" id="PF20209"/>
    </source>
</evidence>
<dbReference type="InterPro" id="IPR046700">
    <property type="entry name" value="DUF6570"/>
</dbReference>